<evidence type="ECO:0000256" key="7">
    <source>
        <dbReference type="PIRNR" id="PIRNR000232"/>
    </source>
</evidence>
<feature type="binding site" description="in other chain" evidence="8">
    <location>
        <begin position="131"/>
        <end position="133"/>
    </location>
    <ligand>
        <name>FMN</name>
        <dbReference type="ChEBI" id="CHEBI:58210"/>
        <note>ligand shared between dimeric partners</note>
    </ligand>
</feature>
<reference evidence="10 11" key="1">
    <citation type="submission" date="2017-02" db="EMBL/GenBank/DDBJ databases">
        <title>Pseudoalteromonas ulvae TC14 Genome.</title>
        <authorList>
            <person name="Molmeret M."/>
        </authorList>
    </citation>
    <scope>NUCLEOTIDE SEQUENCE [LARGE SCALE GENOMIC DNA]</scope>
    <source>
        <strain evidence="10">TC14</strain>
    </source>
</reference>
<dbReference type="InterPro" id="IPR052530">
    <property type="entry name" value="NAD(P)H_nitroreductase"/>
</dbReference>
<keyword evidence="2 7" id="KW-0285">Flavoprotein</keyword>
<sequence>MHALELLLHRQSDARLTQPGPSPEQLSIIQQVALLAPDHGALTPWQFILVEGEGRDRLGELFYRSAIASNLDERNIERSKSLALRAPLVIICIAKHTQNNKVPRIEQVQSAGCAVFAMQQAAFAQGLGGVWRTGHYAQCPIVKEELGLTNEDELVGFLYLGTPEIQHKKIRRLTPEQFFTHF</sequence>
<dbReference type="Proteomes" id="UP000194841">
    <property type="component" value="Unassembled WGS sequence"/>
</dbReference>
<evidence type="ECO:0000259" key="9">
    <source>
        <dbReference type="Pfam" id="PF00881"/>
    </source>
</evidence>
<feature type="binding site" evidence="8">
    <location>
        <position position="39"/>
    </location>
    <ligand>
        <name>FMN</name>
        <dbReference type="ChEBI" id="CHEBI:58210"/>
        <note>ligand shared between dimeric partners</note>
    </ligand>
</feature>
<evidence type="ECO:0000313" key="10">
    <source>
        <dbReference type="EMBL" id="OUL56829.1"/>
    </source>
</evidence>
<evidence type="ECO:0000256" key="8">
    <source>
        <dbReference type="PIRSR" id="PIRSR000232-1"/>
    </source>
</evidence>
<dbReference type="GO" id="GO:0016491">
    <property type="term" value="F:oxidoreductase activity"/>
    <property type="evidence" value="ECO:0007669"/>
    <property type="project" value="UniProtKB-UniRule"/>
</dbReference>
<keyword evidence="4 7" id="KW-0521">NADP</keyword>
<evidence type="ECO:0000313" key="11">
    <source>
        <dbReference type="Proteomes" id="UP000194841"/>
    </source>
</evidence>
<proteinExistence type="inferred from homology"/>
<feature type="binding site" description="in other chain" evidence="8">
    <location>
        <begin position="10"/>
        <end position="12"/>
    </location>
    <ligand>
        <name>FMN</name>
        <dbReference type="ChEBI" id="CHEBI:58210"/>
        <note>ligand shared between dimeric partners</note>
    </ligand>
</feature>
<dbReference type="SUPFAM" id="SSF55469">
    <property type="entry name" value="FMN-dependent nitroreductase-like"/>
    <property type="match status" value="1"/>
</dbReference>
<dbReference type="PANTHER" id="PTHR43821">
    <property type="entry name" value="NAD(P)H NITROREDUCTASE YDJA-RELATED"/>
    <property type="match status" value="1"/>
</dbReference>
<evidence type="ECO:0000256" key="4">
    <source>
        <dbReference type="ARBA" id="ARBA00022857"/>
    </source>
</evidence>
<dbReference type="AlphaFoldDB" id="A0A244CNP7"/>
<keyword evidence="5 7" id="KW-0560">Oxidoreductase</keyword>
<keyword evidence="3 7" id="KW-0288">FMN</keyword>
<keyword evidence="6 7" id="KW-0520">NAD</keyword>
<dbReference type="CDD" id="cd02135">
    <property type="entry name" value="YdjA-like"/>
    <property type="match status" value="1"/>
</dbReference>
<dbReference type="NCBIfam" id="NF008088">
    <property type="entry name" value="PRK10828.1"/>
    <property type="match status" value="1"/>
</dbReference>
<evidence type="ECO:0000256" key="1">
    <source>
        <dbReference type="ARBA" id="ARBA00007118"/>
    </source>
</evidence>
<comment type="similarity">
    <text evidence="1 7">Belongs to the nitroreductase family.</text>
</comment>
<dbReference type="PIRSF" id="PIRSF000232">
    <property type="entry name" value="YdjA"/>
    <property type="match status" value="1"/>
</dbReference>
<keyword evidence="11" id="KW-1185">Reference proteome</keyword>
<gene>
    <name evidence="10" type="ORF">B1199_15775</name>
</gene>
<accession>A0A244CNP7</accession>
<dbReference type="Gene3D" id="3.40.109.10">
    <property type="entry name" value="NADH Oxidase"/>
    <property type="match status" value="1"/>
</dbReference>
<evidence type="ECO:0000256" key="6">
    <source>
        <dbReference type="ARBA" id="ARBA00023027"/>
    </source>
</evidence>
<dbReference type="InterPro" id="IPR026021">
    <property type="entry name" value="YdjA-like"/>
</dbReference>
<dbReference type="InterPro" id="IPR000415">
    <property type="entry name" value="Nitroreductase-like"/>
</dbReference>
<dbReference type="EC" id="1.-.-.-" evidence="7"/>
<comment type="cofactor">
    <cofactor evidence="8">
        <name>FMN</name>
        <dbReference type="ChEBI" id="CHEBI:58210"/>
    </cofactor>
    <text evidence="8">Binds 1 FMN per subunit.</text>
</comment>
<evidence type="ECO:0000256" key="3">
    <source>
        <dbReference type="ARBA" id="ARBA00022643"/>
    </source>
</evidence>
<organism evidence="10 11">
    <name type="scientific">Pseudoalteromonas ulvae</name>
    <dbReference type="NCBI Taxonomy" id="107327"/>
    <lineage>
        <taxon>Bacteria</taxon>
        <taxon>Pseudomonadati</taxon>
        <taxon>Pseudomonadota</taxon>
        <taxon>Gammaproteobacteria</taxon>
        <taxon>Alteromonadales</taxon>
        <taxon>Pseudoalteromonadaceae</taxon>
        <taxon>Pseudoalteromonas</taxon>
    </lineage>
</organism>
<feature type="domain" description="Nitroreductase" evidence="9">
    <location>
        <begin position="17"/>
        <end position="161"/>
    </location>
</feature>
<dbReference type="Pfam" id="PF00881">
    <property type="entry name" value="Nitroreductase"/>
    <property type="match status" value="1"/>
</dbReference>
<dbReference type="RefSeq" id="WP_086745083.1">
    <property type="nucleotide sequence ID" value="NZ_MWPV01000005.1"/>
</dbReference>
<name>A0A244CNP7_PSEDV</name>
<dbReference type="InterPro" id="IPR029479">
    <property type="entry name" value="Nitroreductase"/>
</dbReference>
<dbReference type="EMBL" id="MWPV01000005">
    <property type="protein sequence ID" value="OUL56829.1"/>
    <property type="molecule type" value="Genomic_DNA"/>
</dbReference>
<protein>
    <recommendedName>
        <fullName evidence="7">Putative NAD(P)H nitroreductase</fullName>
        <ecNumber evidence="7">1.-.-.-</ecNumber>
    </recommendedName>
</protein>
<comment type="caution">
    <text evidence="10">The sequence shown here is derived from an EMBL/GenBank/DDBJ whole genome shotgun (WGS) entry which is preliminary data.</text>
</comment>
<evidence type="ECO:0000256" key="5">
    <source>
        <dbReference type="ARBA" id="ARBA00023002"/>
    </source>
</evidence>
<evidence type="ECO:0000256" key="2">
    <source>
        <dbReference type="ARBA" id="ARBA00022630"/>
    </source>
</evidence>
<dbReference type="PANTHER" id="PTHR43821:SF1">
    <property type="entry name" value="NAD(P)H NITROREDUCTASE YDJA-RELATED"/>
    <property type="match status" value="1"/>
</dbReference>
<dbReference type="OrthoDB" id="9804207at2"/>